<feature type="region of interest" description="Disordered" evidence="1">
    <location>
        <begin position="386"/>
        <end position="458"/>
    </location>
</feature>
<feature type="region of interest" description="Disordered" evidence="1">
    <location>
        <begin position="266"/>
        <end position="302"/>
    </location>
</feature>
<gene>
    <name evidence="2" type="ORF">PVAG01_08948</name>
</gene>
<feature type="region of interest" description="Disordered" evidence="1">
    <location>
        <begin position="63"/>
        <end position="84"/>
    </location>
</feature>
<dbReference type="Proteomes" id="UP001629113">
    <property type="component" value="Unassembled WGS sequence"/>
</dbReference>
<proteinExistence type="predicted"/>
<dbReference type="EMBL" id="JBFCZG010000007">
    <property type="protein sequence ID" value="KAL3420449.1"/>
    <property type="molecule type" value="Genomic_DNA"/>
</dbReference>
<sequence>MAMRRGEEEQEILRYGAEVAERIGIAEIEERMRRQVGRPSQNERLADEASLDRTMRMQLAQERRARNSHMRGGYATVPPLNRTPRVQQGIRPARRLPDARGIERTTTTQRRRHQTDREVQFERLLQELNRVGGLVSHNLHVSTTVQSRLQRGRQGRGPLTYGDAGYDADREMRMHLVGLDHQYVRLGRLQLEAYAEAQVLAAEITAAREREIEYAAERERRIRNLGTGRPRFREYYHDEPWPMHLGARGFQHDVPFENVIHREFQPVQRQSRRSTATAAAAARRRHSQNQDPIPARDGLRNRAGLYGGRIAELVRGREQEEPDPGQPSNTAAAAAVSPLDIDSHLRNARHQRTAHATQVVRTLNARSDDADLANVERAIVETVRAESESRSRSRSRLSRDATAADVDAGVEVEDDVEAEVEAEAEADQEDDESLPLYTERDVSEADVNADDDAVSEDHDSMELPAYPEELLRPPPYQEQEQEQEQWQTENESESESETQNQPYTESNEIWETTTMTTTMTTTTGIESEGAEDERRAFVQHLVRTWREWRRRMWTVMRNLEGTD</sequence>
<evidence type="ECO:0000313" key="3">
    <source>
        <dbReference type="Proteomes" id="UP001629113"/>
    </source>
</evidence>
<keyword evidence="3" id="KW-1185">Reference proteome</keyword>
<feature type="compositionally biased region" description="Acidic residues" evidence="1">
    <location>
        <begin position="408"/>
        <end position="433"/>
    </location>
</feature>
<protein>
    <submittedName>
        <fullName evidence="2">Uncharacterized protein</fullName>
    </submittedName>
</protein>
<feature type="compositionally biased region" description="Polar residues" evidence="1">
    <location>
        <begin position="502"/>
        <end position="511"/>
    </location>
</feature>
<evidence type="ECO:0000313" key="2">
    <source>
        <dbReference type="EMBL" id="KAL3420449.1"/>
    </source>
</evidence>
<name>A0ABR4PAY7_9HELO</name>
<organism evidence="2 3">
    <name type="scientific">Phlyctema vagabunda</name>
    <dbReference type="NCBI Taxonomy" id="108571"/>
    <lineage>
        <taxon>Eukaryota</taxon>
        <taxon>Fungi</taxon>
        <taxon>Dikarya</taxon>
        <taxon>Ascomycota</taxon>
        <taxon>Pezizomycotina</taxon>
        <taxon>Leotiomycetes</taxon>
        <taxon>Helotiales</taxon>
        <taxon>Dermateaceae</taxon>
        <taxon>Phlyctema</taxon>
    </lineage>
</organism>
<comment type="caution">
    <text evidence="2">The sequence shown here is derived from an EMBL/GenBank/DDBJ whole genome shotgun (WGS) entry which is preliminary data.</text>
</comment>
<evidence type="ECO:0000256" key="1">
    <source>
        <dbReference type="SAM" id="MobiDB-lite"/>
    </source>
</evidence>
<accession>A0ABR4PAY7</accession>
<feature type="region of interest" description="Disordered" evidence="1">
    <location>
        <begin position="476"/>
        <end position="515"/>
    </location>
</feature>
<reference evidence="2 3" key="1">
    <citation type="submission" date="2024-06" db="EMBL/GenBank/DDBJ databases">
        <title>Complete genome of Phlyctema vagabunda strain 19-DSS-EL-015.</title>
        <authorList>
            <person name="Fiorenzani C."/>
        </authorList>
    </citation>
    <scope>NUCLEOTIDE SEQUENCE [LARGE SCALE GENOMIC DNA]</scope>
    <source>
        <strain evidence="2 3">19-DSS-EL-015</strain>
    </source>
</reference>